<dbReference type="KEGG" id="nva:G3M78_10320"/>
<proteinExistence type="inferred from homology"/>
<dbReference type="InterPro" id="IPR000157">
    <property type="entry name" value="TIR_dom"/>
</dbReference>
<dbReference type="InterPro" id="IPR011990">
    <property type="entry name" value="TPR-like_helical_dom_sf"/>
</dbReference>
<dbReference type="PANTHER" id="PTHR45783">
    <property type="entry name" value="KINESIN LIGHT CHAIN"/>
    <property type="match status" value="1"/>
</dbReference>
<dbReference type="InterPro" id="IPR027417">
    <property type="entry name" value="P-loop_NTPase"/>
</dbReference>
<evidence type="ECO:0000259" key="11">
    <source>
        <dbReference type="PROSITE" id="PS51534"/>
    </source>
</evidence>
<gene>
    <name evidence="12" type="ORF">G3M78_10320</name>
</gene>
<dbReference type="SUPFAM" id="SSF52540">
    <property type="entry name" value="P-loop containing nucleoside triphosphate hydrolases"/>
    <property type="match status" value="1"/>
</dbReference>
<dbReference type="SMART" id="SM00028">
    <property type="entry name" value="TPR"/>
    <property type="match status" value="4"/>
</dbReference>
<evidence type="ECO:0000256" key="7">
    <source>
        <dbReference type="ARBA" id="ARBA00023054"/>
    </source>
</evidence>
<dbReference type="Gene3D" id="3.40.50.300">
    <property type="entry name" value="P-loop containing nucleotide triphosphate hydrolases"/>
    <property type="match status" value="1"/>
</dbReference>
<keyword evidence="8" id="KW-0505">Motor protein</keyword>
<dbReference type="Gene3D" id="1.25.40.10">
    <property type="entry name" value="Tetratricopeptide repeat domain"/>
    <property type="match status" value="2"/>
</dbReference>
<evidence type="ECO:0000256" key="3">
    <source>
        <dbReference type="ARBA" id="ARBA00022490"/>
    </source>
</evidence>
<name>A0A7T0G3X1_9BACT</name>
<organism evidence="12 13">
    <name type="scientific">Candidatus Nitrohelix vancouverensis</name>
    <dbReference type="NCBI Taxonomy" id="2705534"/>
    <lineage>
        <taxon>Bacteria</taxon>
        <taxon>Pseudomonadati</taxon>
        <taxon>Nitrospinota/Tectimicrobiota group</taxon>
        <taxon>Nitrospinota</taxon>
        <taxon>Nitrospinia</taxon>
        <taxon>Nitrospinales</taxon>
        <taxon>Nitrospinaceae</taxon>
        <taxon>Candidatus Nitrohelix</taxon>
    </lineage>
</organism>
<dbReference type="GO" id="GO:0005737">
    <property type="term" value="C:cytoplasm"/>
    <property type="evidence" value="ECO:0007669"/>
    <property type="project" value="TreeGrafter"/>
</dbReference>
<accession>A0A7T0G3X1</accession>
<dbReference type="PROSITE" id="PS51534">
    <property type="entry name" value="SEFIR"/>
    <property type="match status" value="1"/>
</dbReference>
<feature type="repeat" description="TPR" evidence="10">
    <location>
        <begin position="606"/>
        <end position="639"/>
    </location>
</feature>
<dbReference type="PANTHER" id="PTHR45783:SF3">
    <property type="entry name" value="KINESIN LIGHT CHAIN"/>
    <property type="match status" value="1"/>
</dbReference>
<dbReference type="Gene3D" id="3.40.50.10140">
    <property type="entry name" value="Toll/interleukin-1 receptor homology (TIR) domain"/>
    <property type="match status" value="1"/>
</dbReference>
<dbReference type="AlphaFoldDB" id="A0A7T0G3X1"/>
<dbReference type="GO" id="GO:0005871">
    <property type="term" value="C:kinesin complex"/>
    <property type="evidence" value="ECO:0007669"/>
    <property type="project" value="InterPro"/>
</dbReference>
<dbReference type="InterPro" id="IPR049945">
    <property type="entry name" value="AAA_22"/>
</dbReference>
<keyword evidence="5" id="KW-0677">Repeat</keyword>
<evidence type="ECO:0000256" key="1">
    <source>
        <dbReference type="ARBA" id="ARBA00004245"/>
    </source>
</evidence>
<dbReference type="InterPro" id="IPR056681">
    <property type="entry name" value="DUF7779"/>
</dbReference>
<dbReference type="InterPro" id="IPR002151">
    <property type="entry name" value="Kinesin_light"/>
</dbReference>
<evidence type="ECO:0000256" key="2">
    <source>
        <dbReference type="ARBA" id="ARBA00009622"/>
    </source>
</evidence>
<evidence type="ECO:0000256" key="9">
    <source>
        <dbReference type="ARBA" id="ARBA00023212"/>
    </source>
</evidence>
<dbReference type="Pfam" id="PF13676">
    <property type="entry name" value="TIR_2"/>
    <property type="match status" value="1"/>
</dbReference>
<dbReference type="PROSITE" id="PS50005">
    <property type="entry name" value="TPR"/>
    <property type="match status" value="1"/>
</dbReference>
<dbReference type="Pfam" id="PF25000">
    <property type="entry name" value="DUF7779"/>
    <property type="match status" value="1"/>
</dbReference>
<dbReference type="InterPro" id="IPR035897">
    <property type="entry name" value="Toll_tir_struct_dom_sf"/>
</dbReference>
<keyword evidence="9" id="KW-0206">Cytoskeleton</keyword>
<dbReference type="Pfam" id="PF13424">
    <property type="entry name" value="TPR_12"/>
    <property type="match status" value="2"/>
</dbReference>
<dbReference type="GO" id="GO:0007018">
    <property type="term" value="P:microtubule-based movement"/>
    <property type="evidence" value="ECO:0007669"/>
    <property type="project" value="TreeGrafter"/>
</dbReference>
<evidence type="ECO:0000256" key="10">
    <source>
        <dbReference type="PROSITE-ProRule" id="PRU00339"/>
    </source>
</evidence>
<evidence type="ECO:0000256" key="6">
    <source>
        <dbReference type="ARBA" id="ARBA00022803"/>
    </source>
</evidence>
<dbReference type="Pfam" id="PF13401">
    <property type="entry name" value="AAA_22"/>
    <property type="match status" value="1"/>
</dbReference>
<evidence type="ECO:0000256" key="4">
    <source>
        <dbReference type="ARBA" id="ARBA00022701"/>
    </source>
</evidence>
<feature type="domain" description="SEFIR" evidence="11">
    <location>
        <begin position="7"/>
        <end position="145"/>
    </location>
</feature>
<reference evidence="13" key="1">
    <citation type="submission" date="2020-02" db="EMBL/GenBank/DDBJ databases">
        <title>Genomic and physiological characterization of two novel Nitrospinaceae genera.</title>
        <authorList>
            <person name="Mueller A.J."/>
            <person name="Jung M.-Y."/>
            <person name="Strachan C.R."/>
            <person name="Herbold C.W."/>
            <person name="Kirkegaard R.H."/>
            <person name="Daims H."/>
        </authorList>
    </citation>
    <scope>NUCLEOTIDE SEQUENCE [LARGE SCALE GENOMIC DNA]</scope>
</reference>
<dbReference type="SUPFAM" id="SSF52200">
    <property type="entry name" value="Toll/Interleukin receptor TIR domain"/>
    <property type="match status" value="1"/>
</dbReference>
<dbReference type="GO" id="GO:0005874">
    <property type="term" value="C:microtubule"/>
    <property type="evidence" value="ECO:0007669"/>
    <property type="project" value="UniProtKB-KW"/>
</dbReference>
<dbReference type="Proteomes" id="UP000594464">
    <property type="component" value="Chromosome"/>
</dbReference>
<comment type="similarity">
    <text evidence="2">Belongs to the kinesin light chain family.</text>
</comment>
<evidence type="ECO:0000313" key="13">
    <source>
        <dbReference type="Proteomes" id="UP000594464"/>
    </source>
</evidence>
<keyword evidence="4" id="KW-0493">Microtubule</keyword>
<dbReference type="SUPFAM" id="SSF48452">
    <property type="entry name" value="TPR-like"/>
    <property type="match status" value="1"/>
</dbReference>
<comment type="subcellular location">
    <subcellularLocation>
        <location evidence="1">Cytoplasm</location>
        <location evidence="1">Cytoskeleton</location>
    </subcellularLocation>
</comment>
<keyword evidence="6 10" id="KW-0802">TPR repeat</keyword>
<evidence type="ECO:0000256" key="5">
    <source>
        <dbReference type="ARBA" id="ARBA00022737"/>
    </source>
</evidence>
<keyword evidence="7" id="KW-0175">Coiled coil</keyword>
<evidence type="ECO:0000256" key="8">
    <source>
        <dbReference type="ARBA" id="ARBA00023175"/>
    </source>
</evidence>
<dbReference type="GO" id="GO:0016887">
    <property type="term" value="F:ATP hydrolysis activity"/>
    <property type="evidence" value="ECO:0007669"/>
    <property type="project" value="InterPro"/>
</dbReference>
<protein>
    <submittedName>
        <fullName evidence="12">Tetratricopeptide repeat protein</fullName>
    </submittedName>
</protein>
<dbReference type="InterPro" id="IPR019734">
    <property type="entry name" value="TPR_rpt"/>
</dbReference>
<dbReference type="PRINTS" id="PR00381">
    <property type="entry name" value="KINESINLIGHT"/>
</dbReference>
<dbReference type="EMBL" id="CP048620">
    <property type="protein sequence ID" value="QPJ65763.1"/>
    <property type="molecule type" value="Genomic_DNA"/>
</dbReference>
<keyword evidence="3" id="KW-0963">Cytoplasm</keyword>
<dbReference type="GO" id="GO:0019894">
    <property type="term" value="F:kinesin binding"/>
    <property type="evidence" value="ECO:0007669"/>
    <property type="project" value="TreeGrafter"/>
</dbReference>
<evidence type="ECO:0000313" key="12">
    <source>
        <dbReference type="EMBL" id="QPJ65763.1"/>
    </source>
</evidence>
<dbReference type="GO" id="GO:0007165">
    <property type="term" value="P:signal transduction"/>
    <property type="evidence" value="ECO:0007669"/>
    <property type="project" value="InterPro"/>
</dbReference>
<sequence length="747" mass="84414">MNEPKTRPKVFISYDHATEGNKERVAGLSAILRSKGVDCMIDQYEPNPPKGWPRWMKGQIEEADFVLVVYTEIYKLRFENKDAPGQGKGVVWEGNIITQELYDSCGINTKFLTVVFDDGDAAHITDPLKKQTYFQVSAEGGRDFEKLFRELTGQRQNLPPLGPIEILPTDAEPITEARFDSPVWMVPYEKNNFFVDPDNQLDAIQQNLESQGVVALCGQPGVGKTQTASEYCWENQDSYSYVFWITADNADALDQEYLTLAKAMGMTFTDTDDLSIISARVKDWLSSRADWLLVLDNVERWQSAEKFLPKTRQGKVLMTSNQPTGSHWLYRMPVDLMSPATAKAFLSKRLGAPENSEGLDAVCEVLDYLPLALEHAGAYIESNGIDCKEYLELYREEGFRLLGEEGAQPTDHQAVTVTYAMAFRKIDNPVSINLLKVFSILAPDDIPESLFQGDALALWEGTLGELSSNVDLRNAVSAISKYSLIKRESKTKTLSLHRLLQAAVWQEMDNEERKLWTERLVKVLSAVFPEPKFENWDACRSWVPHIEHAANRIKQAEVETEYAALLLNQAACYFHAFGSYAPTEPLFKESLEIRKKVLGYEHPNTASSLNNLAGLYESQGRYSEAEPLYKKSLEVYKKVFGDEHPDTATSLNNLALLYGSHGRYSETDLLIKESLEIRKKVLGDMHPDVAASLYNLGVLYAQQRRYQVAEPLLVEALKILEAVLGVDHQNTRNARESLKNVRREMGR</sequence>
<dbReference type="InterPro" id="IPR013568">
    <property type="entry name" value="SEFIR_dom"/>
</dbReference>